<keyword evidence="2" id="KW-0249">Electron transport</keyword>
<sequence>MSSLFRYARSFFTSAPVSQEQKQVAKDTVESLISASPVAVFSKSFCPYCTEAKSILSSLGQGPRMKVLELNQMEQGSAIQAYLAERVGASKVTVPQVYIKGQNIGGCSDLKKLQASGKLDELLA</sequence>
<dbReference type="NCBIfam" id="TIGR02180">
    <property type="entry name" value="GRX_euk"/>
    <property type="match status" value="1"/>
</dbReference>
<keyword evidence="1" id="KW-0813">Transport</keyword>
<dbReference type="CDD" id="cd03419">
    <property type="entry name" value="GRX_GRXh_1_2_like"/>
    <property type="match status" value="1"/>
</dbReference>
<feature type="domain" description="Glutaredoxin" evidence="5">
    <location>
        <begin position="38"/>
        <end position="102"/>
    </location>
</feature>
<reference evidence="6 7" key="1">
    <citation type="submission" date="2019-03" db="EMBL/GenBank/DDBJ databases">
        <title>Rhodosporidium diobovatum UCD-FST 08-225 genome sequencing, assembly, and annotation.</title>
        <authorList>
            <person name="Fakankun I.U."/>
            <person name="Fristensky B."/>
            <person name="Levin D.B."/>
        </authorList>
    </citation>
    <scope>NUCLEOTIDE SEQUENCE [LARGE SCALE GENOMIC DNA]</scope>
    <source>
        <strain evidence="6 7">UCD-FST 08-225</strain>
    </source>
</reference>
<dbReference type="Gene3D" id="3.40.30.10">
    <property type="entry name" value="Glutaredoxin"/>
    <property type="match status" value="1"/>
</dbReference>
<dbReference type="OrthoDB" id="418495at2759"/>
<dbReference type="PRINTS" id="PR00160">
    <property type="entry name" value="GLUTAREDOXIN"/>
</dbReference>
<evidence type="ECO:0000313" key="7">
    <source>
        <dbReference type="Proteomes" id="UP000311382"/>
    </source>
</evidence>
<name>A0A5C5FQR1_9BASI</name>
<organism evidence="6 7">
    <name type="scientific">Rhodotorula diobovata</name>
    <dbReference type="NCBI Taxonomy" id="5288"/>
    <lineage>
        <taxon>Eukaryota</taxon>
        <taxon>Fungi</taxon>
        <taxon>Dikarya</taxon>
        <taxon>Basidiomycota</taxon>
        <taxon>Pucciniomycotina</taxon>
        <taxon>Microbotryomycetes</taxon>
        <taxon>Sporidiobolales</taxon>
        <taxon>Sporidiobolaceae</taxon>
        <taxon>Rhodotorula</taxon>
    </lineage>
</organism>
<dbReference type="PANTHER" id="PTHR45694:SF18">
    <property type="entry name" value="GLUTAREDOXIN-1-RELATED"/>
    <property type="match status" value="1"/>
</dbReference>
<dbReference type="Pfam" id="PF00462">
    <property type="entry name" value="Glutaredoxin"/>
    <property type="match status" value="1"/>
</dbReference>
<evidence type="ECO:0000313" key="6">
    <source>
        <dbReference type="EMBL" id="TNY18985.1"/>
    </source>
</evidence>
<proteinExistence type="predicted"/>
<dbReference type="STRING" id="5288.A0A5C5FQR1"/>
<evidence type="ECO:0000259" key="5">
    <source>
        <dbReference type="Pfam" id="PF00462"/>
    </source>
</evidence>
<dbReference type="GO" id="GO:0005737">
    <property type="term" value="C:cytoplasm"/>
    <property type="evidence" value="ECO:0007669"/>
    <property type="project" value="TreeGrafter"/>
</dbReference>
<dbReference type="InterPro" id="IPR002109">
    <property type="entry name" value="Glutaredoxin"/>
</dbReference>
<dbReference type="InterPro" id="IPR014025">
    <property type="entry name" value="Glutaredoxin_subgr"/>
</dbReference>
<dbReference type="AlphaFoldDB" id="A0A5C5FQR1"/>
<dbReference type="GO" id="GO:0034599">
    <property type="term" value="P:cellular response to oxidative stress"/>
    <property type="evidence" value="ECO:0007669"/>
    <property type="project" value="TreeGrafter"/>
</dbReference>
<keyword evidence="7" id="KW-1185">Reference proteome</keyword>
<evidence type="ECO:0000256" key="4">
    <source>
        <dbReference type="ARBA" id="ARBA00023284"/>
    </source>
</evidence>
<gene>
    <name evidence="6" type="ORF">DMC30DRAFT_418331</name>
</gene>
<dbReference type="SUPFAM" id="SSF52833">
    <property type="entry name" value="Thioredoxin-like"/>
    <property type="match status" value="1"/>
</dbReference>
<dbReference type="PROSITE" id="PS51354">
    <property type="entry name" value="GLUTAREDOXIN_2"/>
    <property type="match status" value="1"/>
</dbReference>
<dbReference type="InterPro" id="IPR011899">
    <property type="entry name" value="Glutaredoxin_euk/vir"/>
</dbReference>
<keyword evidence="3" id="KW-1015">Disulfide bond</keyword>
<dbReference type="EMBL" id="SOZI01000113">
    <property type="protein sequence ID" value="TNY18985.1"/>
    <property type="molecule type" value="Genomic_DNA"/>
</dbReference>
<protein>
    <submittedName>
        <fullName evidence="6">Glutaredoxin</fullName>
    </submittedName>
</protein>
<evidence type="ECO:0000256" key="1">
    <source>
        <dbReference type="ARBA" id="ARBA00022448"/>
    </source>
</evidence>
<dbReference type="InterPro" id="IPR011767">
    <property type="entry name" value="GLR_AS"/>
</dbReference>
<comment type="caution">
    <text evidence="6">The sequence shown here is derived from an EMBL/GenBank/DDBJ whole genome shotgun (WGS) entry which is preliminary data.</text>
</comment>
<dbReference type="InterPro" id="IPR036249">
    <property type="entry name" value="Thioredoxin-like_sf"/>
</dbReference>
<dbReference type="PROSITE" id="PS00195">
    <property type="entry name" value="GLUTAREDOXIN_1"/>
    <property type="match status" value="1"/>
</dbReference>
<evidence type="ECO:0000256" key="2">
    <source>
        <dbReference type="ARBA" id="ARBA00022982"/>
    </source>
</evidence>
<evidence type="ECO:0000256" key="3">
    <source>
        <dbReference type="ARBA" id="ARBA00023157"/>
    </source>
</evidence>
<dbReference type="Proteomes" id="UP000311382">
    <property type="component" value="Unassembled WGS sequence"/>
</dbReference>
<dbReference type="GO" id="GO:0015038">
    <property type="term" value="F:glutathione disulfide oxidoreductase activity"/>
    <property type="evidence" value="ECO:0007669"/>
    <property type="project" value="TreeGrafter"/>
</dbReference>
<dbReference type="PANTHER" id="PTHR45694">
    <property type="entry name" value="GLUTAREDOXIN 2"/>
    <property type="match status" value="1"/>
</dbReference>
<accession>A0A5C5FQR1</accession>
<keyword evidence="4" id="KW-0676">Redox-active center</keyword>